<evidence type="ECO:0000259" key="1">
    <source>
        <dbReference type="Pfam" id="PF00501"/>
    </source>
</evidence>
<dbReference type="Pfam" id="PF00501">
    <property type="entry name" value="AMP-binding"/>
    <property type="match status" value="1"/>
</dbReference>
<accession>A0A2C9EP89</accession>
<feature type="domain" description="AMP-dependent synthetase/ligase" evidence="1">
    <location>
        <begin position="29"/>
        <end position="430"/>
    </location>
</feature>
<dbReference type="eggNOG" id="COG0318">
    <property type="taxonomic scope" value="Bacteria"/>
</dbReference>
<dbReference type="NCBIfam" id="NF005714">
    <property type="entry name" value="PRK07529.1"/>
    <property type="match status" value="1"/>
</dbReference>
<feature type="domain" description="AMP-binding enzyme C-terminal" evidence="2">
    <location>
        <begin position="490"/>
        <end position="565"/>
    </location>
</feature>
<evidence type="ECO:0000313" key="3">
    <source>
        <dbReference type="EMBL" id="AGL85338.1"/>
    </source>
</evidence>
<dbReference type="InterPro" id="IPR045851">
    <property type="entry name" value="AMP-bd_C_sf"/>
</dbReference>
<dbReference type="InterPro" id="IPR000873">
    <property type="entry name" value="AMP-dep_synth/lig_dom"/>
</dbReference>
<organism evidence="3 4">
    <name type="scientific">Pseudomonas protegens (strain DSM 19095 / LMG 27888 / CFBP 6595 / CHA0)</name>
    <dbReference type="NCBI Taxonomy" id="1124983"/>
    <lineage>
        <taxon>Bacteria</taxon>
        <taxon>Pseudomonadati</taxon>
        <taxon>Pseudomonadota</taxon>
        <taxon>Gammaproteobacteria</taxon>
        <taxon>Pseudomonadales</taxon>
        <taxon>Pseudomonadaceae</taxon>
        <taxon>Pseudomonas</taxon>
    </lineage>
</organism>
<keyword evidence="3" id="KW-0436">Ligase</keyword>
<sequence>MLCDYQDVLQIEAGPQPFADINNTYALIERSASQWPQAPALSFFLRVEDHARPVRWTYAQLLADITRAANLFERLGVRRGDVVALILPNLPQTHIAMWGAQTAGIAFAVNVLLDGTQMAELLATAKVRWIVTVGPEPDAQIWQRVEGAIARLPGLQGVLAVDPMRHLPGHGQSAPLPAEVAGVPVLDFFAELALEPGERLRFAPPGLNDVAAYYCTGGTTGLPKIARHSQRNEVIFCGQLDAVIGAPVLRPGRTVLTALPLFHVNALIGCGLAAFAQGGHVLLAPPAGFRTPGFMPRFWEIVETHQVSSYSAVPTVYAGLLQVPCAGHDTSSLTVAICGAAPMPRDLLRKFEQQTGQRILEGYGLTEGTCASSVNPARGESRIGSVGLRLPWQDMRVMILDERGAWLRDAQVDEVGAICISGPNVFIGYLDSAHDQGAWFDTVALDGVSEQRWFNTGDLGRCDGEGYFWLTGRKKELIIRGGHNIEPKYIEEVLATHPDVALCAAVGRPDAHAGEVPVAYVQVRAGSAISSAQLLDYATRHISERAAVPKAIILADALPVTGVGKIFKPALVMAEIETVIRQEAALLAIELQEVRVVQSARQGLVASYRCTDETSRLAEALSRYTFVSERS</sequence>
<dbReference type="PROSITE" id="PS00455">
    <property type="entry name" value="AMP_BINDING"/>
    <property type="match status" value="1"/>
</dbReference>
<dbReference type="AlphaFoldDB" id="A0A2C9EP89"/>
<gene>
    <name evidence="3" type="primary">lcfB</name>
    <name evidence="3" type="ORF">PFLCHA0_c35700</name>
</gene>
<proteinExistence type="predicted"/>
<dbReference type="Gene3D" id="3.30.300.30">
    <property type="match status" value="1"/>
</dbReference>
<reference evidence="4" key="1">
    <citation type="journal article" date="2014" name="Genome Announc.">
        <title>Full-genome sequence of the plant growth-promoting bacterium Pseudomonas protegens CHA0.</title>
        <authorList>
            <person name="Jousset A."/>
            <person name="Schuldes J."/>
            <person name="Keel C."/>
            <person name="Maurhofer M."/>
            <person name="Daniel R."/>
            <person name="Scheu S."/>
            <person name="Thuermer A."/>
        </authorList>
    </citation>
    <scope>NUCLEOTIDE SEQUENCE [LARGE SCALE GENOMIC DNA]</scope>
    <source>
        <strain evidence="4">DSM 19095 / LMG 27888 / CFBP 6595 / CHA0</strain>
    </source>
</reference>
<dbReference type="HOGENOM" id="CLU_000022_59_0_6"/>
<dbReference type="InterPro" id="IPR050237">
    <property type="entry name" value="ATP-dep_AMP-bd_enzyme"/>
</dbReference>
<dbReference type="PANTHER" id="PTHR43767">
    <property type="entry name" value="LONG-CHAIN-FATTY-ACID--COA LIGASE"/>
    <property type="match status" value="1"/>
</dbReference>
<dbReference type="SUPFAM" id="SSF56801">
    <property type="entry name" value="Acetyl-CoA synthetase-like"/>
    <property type="match status" value="1"/>
</dbReference>
<evidence type="ECO:0000259" key="2">
    <source>
        <dbReference type="Pfam" id="PF13193"/>
    </source>
</evidence>
<dbReference type="InterPro" id="IPR025110">
    <property type="entry name" value="AMP-bd_C"/>
</dbReference>
<dbReference type="Proteomes" id="UP000013940">
    <property type="component" value="Chromosome"/>
</dbReference>
<dbReference type="Pfam" id="PF13193">
    <property type="entry name" value="AMP-binding_C"/>
    <property type="match status" value="1"/>
</dbReference>
<dbReference type="KEGG" id="pprc:PFLCHA0_c35700"/>
<protein>
    <submittedName>
        <fullName evidence="3">Long-chain-fatty-acid--CoA ligase LcfB</fullName>
        <ecNumber evidence="3">6.2.1.3</ecNumber>
    </submittedName>
</protein>
<dbReference type="RefSeq" id="WP_015635986.1">
    <property type="nucleotide sequence ID" value="NC_021237.1"/>
</dbReference>
<dbReference type="EMBL" id="CP003190">
    <property type="protein sequence ID" value="AGL85338.1"/>
    <property type="molecule type" value="Genomic_DNA"/>
</dbReference>
<dbReference type="PANTHER" id="PTHR43767:SF1">
    <property type="entry name" value="NONRIBOSOMAL PEPTIDE SYNTHASE PES1 (EUROFUNG)-RELATED"/>
    <property type="match status" value="1"/>
</dbReference>
<dbReference type="GO" id="GO:0004467">
    <property type="term" value="F:long-chain fatty acid-CoA ligase activity"/>
    <property type="evidence" value="ECO:0007669"/>
    <property type="project" value="UniProtKB-EC"/>
</dbReference>
<dbReference type="InterPro" id="IPR042099">
    <property type="entry name" value="ANL_N_sf"/>
</dbReference>
<name>A0A2C9EP89_PSEPH</name>
<dbReference type="GeneID" id="57476559"/>
<evidence type="ECO:0000313" key="4">
    <source>
        <dbReference type="Proteomes" id="UP000013940"/>
    </source>
</evidence>
<dbReference type="InterPro" id="IPR020845">
    <property type="entry name" value="AMP-binding_CS"/>
</dbReference>
<dbReference type="EC" id="6.2.1.3" evidence="3"/>
<dbReference type="Gene3D" id="3.40.50.12780">
    <property type="entry name" value="N-terminal domain of ligase-like"/>
    <property type="match status" value="1"/>
</dbReference>